<dbReference type="RefSeq" id="XP_037148119.1">
    <property type="nucleotide sequence ID" value="XM_037296938.1"/>
</dbReference>
<evidence type="ECO:0000256" key="1">
    <source>
        <dbReference type="SAM" id="MobiDB-lite"/>
    </source>
</evidence>
<feature type="compositionally biased region" description="Polar residues" evidence="1">
    <location>
        <begin position="123"/>
        <end position="132"/>
    </location>
</feature>
<comment type="caution">
    <text evidence="2">The sequence shown here is derived from an EMBL/GenBank/DDBJ whole genome shotgun (WGS) entry which is preliminary data.</text>
</comment>
<feature type="compositionally biased region" description="Polar residues" evidence="1">
    <location>
        <begin position="394"/>
        <end position="420"/>
    </location>
</feature>
<accession>A0A8H6C8A0</accession>
<feature type="compositionally biased region" description="Polar residues" evidence="1">
    <location>
        <begin position="341"/>
        <end position="352"/>
    </location>
</feature>
<protein>
    <submittedName>
        <fullName evidence="2">Uncharacterized protein</fullName>
    </submittedName>
</protein>
<feature type="compositionally biased region" description="Pro residues" evidence="1">
    <location>
        <begin position="330"/>
        <end position="340"/>
    </location>
</feature>
<feature type="compositionally biased region" description="Polar residues" evidence="1">
    <location>
        <begin position="292"/>
        <end position="309"/>
    </location>
</feature>
<dbReference type="GeneID" id="59334440"/>
<dbReference type="Proteomes" id="UP000593566">
    <property type="component" value="Unassembled WGS sequence"/>
</dbReference>
<evidence type="ECO:0000313" key="2">
    <source>
        <dbReference type="EMBL" id="KAF6218684.1"/>
    </source>
</evidence>
<feature type="compositionally biased region" description="Polar residues" evidence="1">
    <location>
        <begin position="439"/>
        <end position="464"/>
    </location>
</feature>
<proteinExistence type="predicted"/>
<feature type="compositionally biased region" description="Low complexity" evidence="1">
    <location>
        <begin position="479"/>
        <end position="499"/>
    </location>
</feature>
<gene>
    <name evidence="2" type="ORF">HO133_006035</name>
</gene>
<name>A0A8H6C8A0_9LECA</name>
<dbReference type="AlphaFoldDB" id="A0A8H6C8A0"/>
<feature type="compositionally biased region" description="Basic and acidic residues" evidence="1">
    <location>
        <begin position="178"/>
        <end position="187"/>
    </location>
</feature>
<dbReference type="EMBL" id="JACCJB010000022">
    <property type="protein sequence ID" value="KAF6218684.1"/>
    <property type="molecule type" value="Genomic_DNA"/>
</dbReference>
<feature type="compositionally biased region" description="Low complexity" evidence="1">
    <location>
        <begin position="222"/>
        <end position="232"/>
    </location>
</feature>
<evidence type="ECO:0000313" key="3">
    <source>
        <dbReference type="Proteomes" id="UP000593566"/>
    </source>
</evidence>
<reference evidence="2 3" key="1">
    <citation type="journal article" date="2020" name="Genomics">
        <title>Complete, high-quality genomes from long-read metagenomic sequencing of two wolf lichen thalli reveals enigmatic genome architecture.</title>
        <authorList>
            <person name="McKenzie S.K."/>
            <person name="Walston R.F."/>
            <person name="Allen J.L."/>
        </authorList>
    </citation>
    <scope>NUCLEOTIDE SEQUENCE [LARGE SCALE GENOMIC DNA]</scope>
    <source>
        <strain evidence="2">WasteWater1</strain>
    </source>
</reference>
<feature type="region of interest" description="Disordered" evidence="1">
    <location>
        <begin position="203"/>
        <end position="557"/>
    </location>
</feature>
<organism evidence="2 3">
    <name type="scientific">Letharia lupina</name>
    <dbReference type="NCBI Taxonomy" id="560253"/>
    <lineage>
        <taxon>Eukaryota</taxon>
        <taxon>Fungi</taxon>
        <taxon>Dikarya</taxon>
        <taxon>Ascomycota</taxon>
        <taxon>Pezizomycotina</taxon>
        <taxon>Lecanoromycetes</taxon>
        <taxon>OSLEUM clade</taxon>
        <taxon>Lecanoromycetidae</taxon>
        <taxon>Lecanorales</taxon>
        <taxon>Lecanorineae</taxon>
        <taxon>Parmeliaceae</taxon>
        <taxon>Letharia</taxon>
    </lineage>
</organism>
<feature type="region of interest" description="Disordered" evidence="1">
    <location>
        <begin position="1"/>
        <end position="187"/>
    </location>
</feature>
<sequence length="576" mass="61432">MSGTNPFRRKTTEQNSHIPIGPVHNAFENDDTPEPRIPPIDTDLPRLTKTKTGKTVRIISPHSATSDGEDGMPHRFFSPPPILPSSPPSDLLSPQSIEDDSPEDPFNAESDGTGGSTKDEGTRQNTLSNSGNLRLITGGVSAMPTNPFKKTLASLSTESRPGPPSPGSEGRSMGAEPKTTRPHYDVDDFKKLLLTGEKSVSGANAAVAPPVSFQSPAHVGDSSSNTDASSISRQSIFEPVSGPLQDSPRTSHESVPSDDERQRLVESIPTASERIKPSTPKRRHGKLVKPTAPQTVSFEDPSLSFSDSVMSAIAPVDRSMPGTPGDVDKPLPPLPPPPNTQPLMQSPIQSTDTDVRGSYFESEDAPSSNTAQKRSPPAPPHSRRHSQLRAKPFASSSERSTPITEETLMGSTLLSQSPPTAISKAPPPPPPRRAGLVRGNSSSSMSTGAFFTPMSDQSNRTDVNTPFAKPRPPVPPNRSPSVSSVKRPNQTQFIPGSPSMAPPPPPRRRGSSQSSYTPSRLSGHYTERLRSDSGASSISHLAMTPVGPSGAENKDVMADLSALQREVDELRGKFKD</sequence>
<keyword evidence="3" id="KW-1185">Reference proteome</keyword>
<feature type="compositionally biased region" description="Pro residues" evidence="1">
    <location>
        <begin position="469"/>
        <end position="478"/>
    </location>
</feature>
<feature type="compositionally biased region" description="Pro residues" evidence="1">
    <location>
        <begin position="78"/>
        <end position="87"/>
    </location>
</feature>